<dbReference type="Proteomes" id="UP000663881">
    <property type="component" value="Unassembled WGS sequence"/>
</dbReference>
<dbReference type="SUPFAM" id="SSF54001">
    <property type="entry name" value="Cysteine proteinases"/>
    <property type="match status" value="1"/>
</dbReference>
<dbReference type="InterPro" id="IPR053033">
    <property type="entry name" value="Androglobin-like"/>
</dbReference>
<evidence type="ECO:0000313" key="1">
    <source>
        <dbReference type="EMBL" id="CAF4403412.1"/>
    </source>
</evidence>
<comment type="caution">
    <text evidence="1">The sequence shown here is derived from an EMBL/GenBank/DDBJ whole genome shotgun (WGS) entry which is preliminary data.</text>
</comment>
<dbReference type="InterPro" id="IPR038765">
    <property type="entry name" value="Papain-like_cys_pep_sf"/>
</dbReference>
<feature type="non-terminal residue" evidence="1">
    <location>
        <position position="1"/>
    </location>
</feature>
<accession>A0A820PDZ8</accession>
<gene>
    <name evidence="1" type="ORF">OKA104_LOCUS51527</name>
</gene>
<sequence>NILIDDSTPFDSNNRCLLPQTSLSYELWPMLLTKALLKIISLNFNTPNDFPEFNESSIIHLLTGWIPEPIPLKYTHSEKVWNFLRYNRSNNNQSYSTTSFGPVPLYQWPETKNDLPEETINSTDQQD</sequence>
<evidence type="ECO:0000313" key="2">
    <source>
        <dbReference type="Proteomes" id="UP000663881"/>
    </source>
</evidence>
<dbReference type="EMBL" id="CAJOAY010028092">
    <property type="protein sequence ID" value="CAF4403412.1"/>
    <property type="molecule type" value="Genomic_DNA"/>
</dbReference>
<dbReference type="PANTHER" id="PTHR46298:SF1">
    <property type="entry name" value="ANDROGLOBIN"/>
    <property type="match status" value="1"/>
</dbReference>
<name>A0A820PDZ8_9BILA</name>
<dbReference type="PANTHER" id="PTHR46298">
    <property type="entry name" value="ANDROGLOBIN"/>
    <property type="match status" value="1"/>
</dbReference>
<feature type="non-terminal residue" evidence="1">
    <location>
        <position position="127"/>
    </location>
</feature>
<reference evidence="1" key="1">
    <citation type="submission" date="2021-02" db="EMBL/GenBank/DDBJ databases">
        <authorList>
            <person name="Nowell W R."/>
        </authorList>
    </citation>
    <scope>NUCLEOTIDE SEQUENCE</scope>
</reference>
<proteinExistence type="predicted"/>
<organism evidence="1 2">
    <name type="scientific">Adineta steineri</name>
    <dbReference type="NCBI Taxonomy" id="433720"/>
    <lineage>
        <taxon>Eukaryota</taxon>
        <taxon>Metazoa</taxon>
        <taxon>Spiralia</taxon>
        <taxon>Gnathifera</taxon>
        <taxon>Rotifera</taxon>
        <taxon>Eurotatoria</taxon>
        <taxon>Bdelloidea</taxon>
        <taxon>Adinetida</taxon>
        <taxon>Adinetidae</taxon>
        <taxon>Adineta</taxon>
    </lineage>
</organism>
<dbReference type="AlphaFoldDB" id="A0A820PDZ8"/>
<protein>
    <submittedName>
        <fullName evidence="1">Uncharacterized protein</fullName>
    </submittedName>
</protein>